<evidence type="ECO:0000313" key="1">
    <source>
        <dbReference type="EMBL" id="PON58246.1"/>
    </source>
</evidence>
<name>A0A2P5CB02_PARAD</name>
<dbReference type="Proteomes" id="UP000237105">
    <property type="component" value="Unassembled WGS sequence"/>
</dbReference>
<organism evidence="1 2">
    <name type="scientific">Parasponia andersonii</name>
    <name type="common">Sponia andersonii</name>
    <dbReference type="NCBI Taxonomy" id="3476"/>
    <lineage>
        <taxon>Eukaryota</taxon>
        <taxon>Viridiplantae</taxon>
        <taxon>Streptophyta</taxon>
        <taxon>Embryophyta</taxon>
        <taxon>Tracheophyta</taxon>
        <taxon>Spermatophyta</taxon>
        <taxon>Magnoliopsida</taxon>
        <taxon>eudicotyledons</taxon>
        <taxon>Gunneridae</taxon>
        <taxon>Pentapetalae</taxon>
        <taxon>rosids</taxon>
        <taxon>fabids</taxon>
        <taxon>Rosales</taxon>
        <taxon>Cannabaceae</taxon>
        <taxon>Parasponia</taxon>
    </lineage>
</organism>
<gene>
    <name evidence="1" type="ORF">PanWU01x14_168450</name>
</gene>
<evidence type="ECO:0000313" key="2">
    <source>
        <dbReference type="Proteomes" id="UP000237105"/>
    </source>
</evidence>
<sequence>MYYCVDYILLHVSDTILQDDLIYCSCHIGKNICKSGLQNLGH</sequence>
<keyword evidence="2" id="KW-1185">Reference proteome</keyword>
<comment type="caution">
    <text evidence="1">The sequence shown here is derived from an EMBL/GenBank/DDBJ whole genome shotgun (WGS) entry which is preliminary data.</text>
</comment>
<dbReference type="AlphaFoldDB" id="A0A2P5CB02"/>
<proteinExistence type="predicted"/>
<protein>
    <submittedName>
        <fullName evidence="1">Uncharacterized protein</fullName>
    </submittedName>
</protein>
<accession>A0A2P5CB02</accession>
<reference evidence="2" key="1">
    <citation type="submission" date="2016-06" db="EMBL/GenBank/DDBJ databases">
        <title>Parallel loss of symbiosis genes in relatives of nitrogen-fixing non-legume Parasponia.</title>
        <authorList>
            <person name="Van Velzen R."/>
            <person name="Holmer R."/>
            <person name="Bu F."/>
            <person name="Rutten L."/>
            <person name="Van Zeijl A."/>
            <person name="Liu W."/>
            <person name="Santuari L."/>
            <person name="Cao Q."/>
            <person name="Sharma T."/>
            <person name="Shen D."/>
            <person name="Roswanjaya Y."/>
            <person name="Wardhani T."/>
            <person name="Kalhor M.S."/>
            <person name="Jansen J."/>
            <person name="Van den Hoogen J."/>
            <person name="Gungor B."/>
            <person name="Hartog M."/>
            <person name="Hontelez J."/>
            <person name="Verver J."/>
            <person name="Yang W.-C."/>
            <person name="Schijlen E."/>
            <person name="Repin R."/>
            <person name="Schilthuizen M."/>
            <person name="Schranz E."/>
            <person name="Heidstra R."/>
            <person name="Miyata K."/>
            <person name="Fedorova E."/>
            <person name="Kohlen W."/>
            <person name="Bisseling T."/>
            <person name="Smit S."/>
            <person name="Geurts R."/>
        </authorList>
    </citation>
    <scope>NUCLEOTIDE SEQUENCE [LARGE SCALE GENOMIC DNA]</scope>
    <source>
        <strain evidence="2">cv. WU1-14</strain>
    </source>
</reference>
<dbReference type="EMBL" id="JXTB01000151">
    <property type="protein sequence ID" value="PON58246.1"/>
    <property type="molecule type" value="Genomic_DNA"/>
</dbReference>